<dbReference type="AlphaFoldDB" id="A0A087CDS9"/>
<dbReference type="GeneID" id="98301030"/>
<evidence type="ECO:0000313" key="3">
    <source>
        <dbReference type="EMBL" id="KFI81429.1"/>
    </source>
</evidence>
<keyword evidence="2" id="KW-0472">Membrane</keyword>
<feature type="transmembrane region" description="Helical" evidence="2">
    <location>
        <begin position="154"/>
        <end position="172"/>
    </location>
</feature>
<keyword evidence="4" id="KW-1185">Reference proteome</keyword>
<dbReference type="Proteomes" id="UP000029050">
    <property type="component" value="Unassembled WGS sequence"/>
</dbReference>
<proteinExistence type="predicted"/>
<feature type="region of interest" description="Disordered" evidence="1">
    <location>
        <begin position="1"/>
        <end position="39"/>
    </location>
</feature>
<dbReference type="eggNOG" id="ENOG5031E4N">
    <property type="taxonomic scope" value="Bacteria"/>
</dbReference>
<evidence type="ECO:0000313" key="4">
    <source>
        <dbReference type="Proteomes" id="UP000029050"/>
    </source>
</evidence>
<sequence length="191" mass="20427">MTDHKNSNPSDEQPNPQPHDGASNSGPTSNHASDADDWSAFLDAHADDISSVERSRDARRFEKKAQKAQKKAALSVNDLKSSAFTGPARGSGPRDFEGRSWLDTDDVMDQGSSFTPPNPELGPMRFGVLAFSIMCILALVAFAVAILVPQWSGTVGTVGGILMLIGGVGLFTQLRGHRQTRSDAFDDGARV</sequence>
<keyword evidence="2" id="KW-1133">Transmembrane helix</keyword>
<feature type="region of interest" description="Disordered" evidence="1">
    <location>
        <begin position="82"/>
        <end position="103"/>
    </location>
</feature>
<reference evidence="3 4" key="1">
    <citation type="submission" date="2014-03" db="EMBL/GenBank/DDBJ databases">
        <title>Genomics of Bifidobacteria.</title>
        <authorList>
            <person name="Ventura M."/>
            <person name="Milani C."/>
            <person name="Lugli G.A."/>
        </authorList>
    </citation>
    <scope>NUCLEOTIDE SEQUENCE [LARGE SCALE GENOMIC DNA]</scope>
    <source>
        <strain evidence="3 4">LMG 21775</strain>
    </source>
</reference>
<protein>
    <recommendedName>
        <fullName evidence="5">Membrane associated protein</fullName>
    </recommendedName>
</protein>
<dbReference type="OrthoDB" id="3232424at2"/>
<comment type="caution">
    <text evidence="3">The sequence shown here is derived from an EMBL/GenBank/DDBJ whole genome shotgun (WGS) entry which is preliminary data.</text>
</comment>
<evidence type="ECO:0008006" key="5">
    <source>
        <dbReference type="Google" id="ProtNLM"/>
    </source>
</evidence>
<feature type="compositionally biased region" description="Polar residues" evidence="1">
    <location>
        <begin position="22"/>
        <end position="32"/>
    </location>
</feature>
<keyword evidence="2" id="KW-0812">Transmembrane</keyword>
<accession>A0A087CDS9</accession>
<evidence type="ECO:0000256" key="2">
    <source>
        <dbReference type="SAM" id="Phobius"/>
    </source>
</evidence>
<feature type="transmembrane region" description="Helical" evidence="2">
    <location>
        <begin position="126"/>
        <end position="148"/>
    </location>
</feature>
<dbReference type="RefSeq" id="WP_033495241.1">
    <property type="nucleotide sequence ID" value="NZ_JGZI01000010.1"/>
</dbReference>
<gene>
    <name evidence="3" type="ORF">BPSY_1837</name>
</gene>
<evidence type="ECO:0000256" key="1">
    <source>
        <dbReference type="SAM" id="MobiDB-lite"/>
    </source>
</evidence>
<feature type="compositionally biased region" description="Basic and acidic residues" evidence="1">
    <location>
        <begin position="92"/>
        <end position="102"/>
    </location>
</feature>
<name>A0A087CDS9_9BIFI</name>
<organism evidence="3 4">
    <name type="scientific">Bifidobacterium psychraerophilum</name>
    <dbReference type="NCBI Taxonomy" id="218140"/>
    <lineage>
        <taxon>Bacteria</taxon>
        <taxon>Bacillati</taxon>
        <taxon>Actinomycetota</taxon>
        <taxon>Actinomycetes</taxon>
        <taxon>Bifidobacteriales</taxon>
        <taxon>Bifidobacteriaceae</taxon>
        <taxon>Bifidobacterium</taxon>
    </lineage>
</organism>
<dbReference type="EMBL" id="JGZI01000010">
    <property type="protein sequence ID" value="KFI81429.1"/>
    <property type="molecule type" value="Genomic_DNA"/>
</dbReference>